<dbReference type="InterPro" id="IPR040457">
    <property type="entry name" value="GCP_C"/>
</dbReference>
<organism evidence="9 10">
    <name type="scientific">Limulus polyphemus</name>
    <name type="common">Atlantic horseshoe crab</name>
    <dbReference type="NCBI Taxonomy" id="6850"/>
    <lineage>
        <taxon>Eukaryota</taxon>
        <taxon>Metazoa</taxon>
        <taxon>Ecdysozoa</taxon>
        <taxon>Arthropoda</taxon>
        <taxon>Chelicerata</taxon>
        <taxon>Merostomata</taxon>
        <taxon>Xiphosura</taxon>
        <taxon>Limulidae</taxon>
        <taxon>Limulus</taxon>
    </lineage>
</organism>
<keyword evidence="9" id="KW-1185">Reference proteome</keyword>
<comment type="subcellular location">
    <subcellularLocation>
        <location evidence="1">Cytoplasm</location>
        <location evidence="1">Cytoskeleton</location>
    </subcellularLocation>
</comment>
<evidence type="ECO:0000256" key="3">
    <source>
        <dbReference type="ARBA" id="ARBA00022490"/>
    </source>
</evidence>
<name>A0ABM1BNS1_LIMPO</name>
<evidence type="ECO:0000256" key="5">
    <source>
        <dbReference type="ARBA" id="ARBA00023212"/>
    </source>
</evidence>
<feature type="region of interest" description="Disordered" evidence="6">
    <location>
        <begin position="1"/>
        <end position="31"/>
    </location>
</feature>
<dbReference type="Pfam" id="PF04130">
    <property type="entry name" value="GCP_C_terminal"/>
    <property type="match status" value="1"/>
</dbReference>
<sequence>MPVSHQNALREDGKSNLNVGGTSNNNDMSDGMASGTTSAALVYKLCSHIIGLSSDVLTPSYQLALRTLSCISTAAIESDEFEVSEKIKKRLVKEKKEEDAVRFAELHQKLKGSIVLKNRWAVLCFLYNLTGLSNKYQTKNGPHGFCFAKFTMTSPLRNVGFTNTSKSYSNQQSRAVSTGKSLCTRTGSEKMVFTSLPSSYQLTHSGGSVDQGHGNLTDSGNGSVCSNSSSSRVAHMAALFSDREKLEGILVPVTTKKVISSQVQKQGSRTSNELGVPLLPESILLREVLFAFQGIDGKFIKMQPGKDKFHIDSKAGICGQVRRQLLRLTELGWMYNKVDKFCESQSYNKTLGLVGQSFVAALQEELSEYYRLLAVLESQLHNDVSTEGTYVSTRSGSLTLHQLVVWTLDPFVRMKQLAALIDSCHGQKGGALASTLYSYLHHADPSIHGLVRHVLSVVVQPIYKMLSHWIFSGELEDMYHEFFVAVNPSVPNTSLWHEKYSLRKTMVPSFLSLSQAKKVLCTGKAINFLRMVCHDHTSVRPRDEQTVRADASTVESLFNQDQDSDFQRLLEAIYKETSCHVLKSMFAHYKFTDHLLAMRRYLLLGQGDFIRHLMDLLHEELPKSANMLYLHNLSGILESAIRATNAQFDSPDILQRLDVRLLEASVGDSGWDVFSLDYHVDGPIGTVFTPQCMNAYLRLFNALWRSKRMEYILSGMWQAQMTYSRLLRTLPGVLPILHYCHFILSEMVHFVQQVQYYITFEVMECSWAELQQKVVSADDLDQLIAAHEAFLDCIITRALLDEQSKDVMTQLCAIYDLISKFQDIQTEFWQQGLDEIAANKALESQVNAKTEMGKWGVTEAELEVRRQKQLEFKKKTVPTTKAQLCVLASSYQDMVQKFLLMIADHTDPNLRFLSFRLDFNEHYKSRNSRLQTSFTYQHRRRYVK</sequence>
<dbReference type="Proteomes" id="UP000694941">
    <property type="component" value="Unplaced"/>
</dbReference>
<reference evidence="10" key="1">
    <citation type="submission" date="2025-08" db="UniProtKB">
        <authorList>
            <consortium name="RefSeq"/>
        </authorList>
    </citation>
    <scope>IDENTIFICATION</scope>
    <source>
        <tissue evidence="10">Muscle</tissue>
    </source>
</reference>
<protein>
    <submittedName>
        <fullName evidence="10">Gamma-tubulin complex component 3 homolog isoform X1</fullName>
    </submittedName>
</protein>
<keyword evidence="5" id="KW-0206">Cytoskeleton</keyword>
<dbReference type="InterPro" id="IPR007259">
    <property type="entry name" value="GCP"/>
</dbReference>
<evidence type="ECO:0000313" key="10">
    <source>
        <dbReference type="RefSeq" id="XP_013785715.2"/>
    </source>
</evidence>
<dbReference type="InterPro" id="IPR042241">
    <property type="entry name" value="GCP_C_sf"/>
</dbReference>
<evidence type="ECO:0000256" key="2">
    <source>
        <dbReference type="ARBA" id="ARBA00010337"/>
    </source>
</evidence>
<feature type="domain" description="Gamma tubulin complex component C-terminal" evidence="7">
    <location>
        <begin position="593"/>
        <end position="923"/>
    </location>
</feature>
<evidence type="ECO:0000256" key="4">
    <source>
        <dbReference type="ARBA" id="ARBA00022701"/>
    </source>
</evidence>
<comment type="similarity">
    <text evidence="2">Belongs to the TUBGCP family.</text>
</comment>
<dbReference type="PANTHER" id="PTHR19302:SF14">
    <property type="entry name" value="GAMMA-TUBULIN COMPLEX COMPONENT 3"/>
    <property type="match status" value="1"/>
</dbReference>
<evidence type="ECO:0000259" key="8">
    <source>
        <dbReference type="Pfam" id="PF17681"/>
    </source>
</evidence>
<feature type="domain" description="Gamma tubulin complex component protein N-terminal" evidence="8">
    <location>
        <begin position="285"/>
        <end position="586"/>
    </location>
</feature>
<dbReference type="GeneID" id="106469751"/>
<keyword evidence="4" id="KW-0493">Microtubule</keyword>
<evidence type="ECO:0000256" key="1">
    <source>
        <dbReference type="ARBA" id="ARBA00004245"/>
    </source>
</evidence>
<evidence type="ECO:0000259" key="7">
    <source>
        <dbReference type="Pfam" id="PF04130"/>
    </source>
</evidence>
<keyword evidence="3" id="KW-0963">Cytoplasm</keyword>
<dbReference type="InterPro" id="IPR041470">
    <property type="entry name" value="GCP_N"/>
</dbReference>
<feature type="compositionally biased region" description="Polar residues" evidence="6">
    <location>
        <begin position="15"/>
        <end position="31"/>
    </location>
</feature>
<accession>A0ABM1BNS1</accession>
<dbReference type="Gene3D" id="1.20.120.1900">
    <property type="entry name" value="Gamma-tubulin complex, C-terminal domain"/>
    <property type="match status" value="1"/>
</dbReference>
<dbReference type="Pfam" id="PF17681">
    <property type="entry name" value="GCP_N_terminal"/>
    <property type="match status" value="1"/>
</dbReference>
<evidence type="ECO:0000256" key="6">
    <source>
        <dbReference type="SAM" id="MobiDB-lite"/>
    </source>
</evidence>
<dbReference type="PANTHER" id="PTHR19302">
    <property type="entry name" value="GAMMA TUBULIN COMPLEX PROTEIN"/>
    <property type="match status" value="1"/>
</dbReference>
<dbReference type="RefSeq" id="XP_013785715.2">
    <property type="nucleotide sequence ID" value="XM_013930261.2"/>
</dbReference>
<evidence type="ECO:0000313" key="9">
    <source>
        <dbReference type="Proteomes" id="UP000694941"/>
    </source>
</evidence>
<proteinExistence type="inferred from homology"/>
<gene>
    <name evidence="10" type="primary">LOC106469751</name>
</gene>